<dbReference type="OrthoDB" id="2562723at2759"/>
<keyword evidence="1" id="KW-0472">Membrane</keyword>
<accession>A0A1A5ZXL5</accession>
<evidence type="ECO:0000313" key="4">
    <source>
        <dbReference type="Proteomes" id="UP000078595"/>
    </source>
</evidence>
<reference evidence="3" key="2">
    <citation type="submission" date="2013-07" db="EMBL/GenBank/DDBJ databases">
        <authorList>
            <consortium name="The Broad Institute Genome Sequencing Platform"/>
            <person name="Cuomo C."/>
            <person name="Litvintseva A."/>
            <person name="Chen Y."/>
            <person name="Heitman J."/>
            <person name="Sun S."/>
            <person name="Springer D."/>
            <person name="Dromer F."/>
            <person name="Young S.K."/>
            <person name="Zeng Q."/>
            <person name="Gargeya S."/>
            <person name="Fitzgerald M."/>
            <person name="Abouelleil A."/>
            <person name="Alvarado L."/>
            <person name="Berlin A.M."/>
            <person name="Chapman S.B."/>
            <person name="Dewar J."/>
            <person name="Goldberg J."/>
            <person name="Griggs A."/>
            <person name="Gujja S."/>
            <person name="Hansen M."/>
            <person name="Howarth C."/>
            <person name="Imamovic A."/>
            <person name="Larimer J."/>
            <person name="McCowan C."/>
            <person name="Murphy C."/>
            <person name="Pearson M."/>
            <person name="Priest M."/>
            <person name="Roberts A."/>
            <person name="Saif S."/>
            <person name="Shea T."/>
            <person name="Sykes S."/>
            <person name="Wortman J."/>
            <person name="Nusbaum C."/>
            <person name="Birren B."/>
        </authorList>
    </citation>
    <scope>NUCLEOTIDE SEQUENCE</scope>
    <source>
        <strain evidence="3">CBS 10117</strain>
    </source>
</reference>
<name>A0A1A5ZXL5_9TREE</name>
<dbReference type="EMBL" id="CP144540">
    <property type="protein sequence ID" value="WWC65739.1"/>
    <property type="molecule type" value="Genomic_DNA"/>
</dbReference>
<evidence type="ECO:0000313" key="2">
    <source>
        <dbReference type="EMBL" id="OBR82551.1"/>
    </source>
</evidence>
<feature type="transmembrane region" description="Helical" evidence="1">
    <location>
        <begin position="190"/>
        <end position="210"/>
    </location>
</feature>
<dbReference type="RefSeq" id="XP_018260393.1">
    <property type="nucleotide sequence ID" value="XM_018410583.1"/>
</dbReference>
<dbReference type="VEuPathDB" id="FungiDB:I303_07311"/>
<reference evidence="3" key="3">
    <citation type="submission" date="2024-02" db="EMBL/GenBank/DDBJ databases">
        <title>Comparative genomics of Cryptococcus and Kwoniella reveals pathogenesis evolution and contrasting modes of karyotype evolution via chromosome fusion or intercentromeric recombination.</title>
        <authorList>
            <person name="Coelho M.A."/>
            <person name="David-Palma M."/>
            <person name="Shea T."/>
            <person name="Bowers K."/>
            <person name="McGinley-Smith S."/>
            <person name="Mohammad A.W."/>
            <person name="Gnirke A."/>
            <person name="Yurkov A.M."/>
            <person name="Nowrousian M."/>
            <person name="Sun S."/>
            <person name="Cuomo C.A."/>
            <person name="Heitman J."/>
        </authorList>
    </citation>
    <scope>NUCLEOTIDE SEQUENCE</scope>
    <source>
        <strain evidence="3">CBS 10117</strain>
    </source>
</reference>
<organism evidence="2">
    <name type="scientific">Kwoniella dejecticola CBS 10117</name>
    <dbReference type="NCBI Taxonomy" id="1296121"/>
    <lineage>
        <taxon>Eukaryota</taxon>
        <taxon>Fungi</taxon>
        <taxon>Dikarya</taxon>
        <taxon>Basidiomycota</taxon>
        <taxon>Agaricomycotina</taxon>
        <taxon>Tremellomycetes</taxon>
        <taxon>Tremellales</taxon>
        <taxon>Cryptococcaceae</taxon>
        <taxon>Kwoniella</taxon>
    </lineage>
</organism>
<evidence type="ECO:0000256" key="1">
    <source>
        <dbReference type="SAM" id="Phobius"/>
    </source>
</evidence>
<dbReference type="KEGG" id="kdj:28971010"/>
<evidence type="ECO:0000313" key="3">
    <source>
        <dbReference type="EMBL" id="WWC65739.1"/>
    </source>
</evidence>
<proteinExistence type="predicted"/>
<keyword evidence="1" id="KW-0812">Transmembrane</keyword>
<keyword evidence="1" id="KW-1133">Transmembrane helix</keyword>
<gene>
    <name evidence="2" type="ORF">I303_07311</name>
    <name evidence="3" type="ORF">I303_108361</name>
</gene>
<feature type="transmembrane region" description="Helical" evidence="1">
    <location>
        <begin position="143"/>
        <end position="161"/>
    </location>
</feature>
<feature type="transmembrane region" description="Helical" evidence="1">
    <location>
        <begin position="117"/>
        <end position="138"/>
    </location>
</feature>
<protein>
    <submittedName>
        <fullName evidence="2">Uncharacterized protein</fullName>
    </submittedName>
</protein>
<dbReference type="EMBL" id="KI894035">
    <property type="protein sequence ID" value="OBR82551.1"/>
    <property type="molecule type" value="Genomic_DNA"/>
</dbReference>
<keyword evidence="4" id="KW-1185">Reference proteome</keyword>
<feature type="transmembrane region" description="Helical" evidence="1">
    <location>
        <begin position="12"/>
        <end position="34"/>
    </location>
</feature>
<dbReference type="Proteomes" id="UP000078595">
    <property type="component" value="Chromosome 11"/>
</dbReference>
<dbReference type="GeneID" id="28971010"/>
<dbReference type="AlphaFoldDB" id="A0A1A5ZXL5"/>
<sequence length="212" mass="23332">MPRDKWNALTLTFIISAGVSVLLMPFAFFLVVSFSPNYIHALSLAWVESKVIDGPTQQLITRKISVGPAGGCMWYNSSISKCDLGVPYVPSSEYLHLAPNQNVTSTFPVAMGRALPLNHVVVILMGLCLTVALLDIFFFKGGIALYIIYFSGFMLWIVYFLESTYVGTLSHRLDKIYEHEDWEYHAGNGFILITVATFVASIFLCGGGAAGD</sequence>
<reference evidence="2" key="1">
    <citation type="submission" date="2013-07" db="EMBL/GenBank/DDBJ databases">
        <title>The Genome Sequence of Cryptococcus dejecticola CBS10117.</title>
        <authorList>
            <consortium name="The Broad Institute Genome Sequencing Platform"/>
            <person name="Cuomo C."/>
            <person name="Litvintseva A."/>
            <person name="Chen Y."/>
            <person name="Heitman J."/>
            <person name="Sun S."/>
            <person name="Springer D."/>
            <person name="Dromer F."/>
            <person name="Young S.K."/>
            <person name="Zeng Q."/>
            <person name="Gargeya S."/>
            <person name="Fitzgerald M."/>
            <person name="Abouelleil A."/>
            <person name="Alvarado L."/>
            <person name="Berlin A.M."/>
            <person name="Chapman S.B."/>
            <person name="Dewar J."/>
            <person name="Goldberg J."/>
            <person name="Griggs A."/>
            <person name="Gujja S."/>
            <person name="Hansen M."/>
            <person name="Howarth C."/>
            <person name="Imamovic A."/>
            <person name="Larimer J."/>
            <person name="McCowan C."/>
            <person name="Murphy C."/>
            <person name="Pearson M."/>
            <person name="Priest M."/>
            <person name="Roberts A."/>
            <person name="Saif S."/>
            <person name="Shea T."/>
            <person name="Sykes S."/>
            <person name="Wortman J."/>
            <person name="Nusbaum C."/>
            <person name="Birren B."/>
        </authorList>
    </citation>
    <scope>NUCLEOTIDE SEQUENCE [LARGE SCALE GENOMIC DNA]</scope>
    <source>
        <strain evidence="2">CBS 10117</strain>
    </source>
</reference>